<evidence type="ECO:0000313" key="2">
    <source>
        <dbReference type="EMBL" id="GEB58456.1"/>
    </source>
</evidence>
<organism evidence="2 3">
    <name type="scientific">Streptomyces gardneri</name>
    <dbReference type="NCBI Taxonomy" id="66892"/>
    <lineage>
        <taxon>Bacteria</taxon>
        <taxon>Bacillati</taxon>
        <taxon>Actinomycetota</taxon>
        <taxon>Actinomycetes</taxon>
        <taxon>Kitasatosporales</taxon>
        <taxon>Streptomycetaceae</taxon>
        <taxon>Streptomyces</taxon>
    </lineage>
</organism>
<protein>
    <recommendedName>
        <fullName evidence="4">DUF3558 domain-containing protein</fullName>
    </recommendedName>
</protein>
<name>A0A4Y3RL46_9ACTN</name>
<reference evidence="2 3" key="1">
    <citation type="submission" date="2019-06" db="EMBL/GenBank/DDBJ databases">
        <title>Whole genome shotgun sequence of Streptomyces gardneri NBRC 12865.</title>
        <authorList>
            <person name="Hosoyama A."/>
            <person name="Uohara A."/>
            <person name="Ohji S."/>
            <person name="Ichikawa N."/>
        </authorList>
    </citation>
    <scope>NUCLEOTIDE SEQUENCE [LARGE SCALE GENOMIC DNA]</scope>
    <source>
        <strain evidence="2 3">NBRC 12865</strain>
    </source>
</reference>
<dbReference type="EMBL" id="BJMN01000026">
    <property type="protein sequence ID" value="GEB58456.1"/>
    <property type="molecule type" value="Genomic_DNA"/>
</dbReference>
<accession>A0A4Y3RL46</accession>
<keyword evidence="3" id="KW-1185">Reference proteome</keyword>
<feature type="region of interest" description="Disordered" evidence="1">
    <location>
        <begin position="158"/>
        <end position="239"/>
    </location>
</feature>
<evidence type="ECO:0008006" key="4">
    <source>
        <dbReference type="Google" id="ProtNLM"/>
    </source>
</evidence>
<gene>
    <name evidence="2" type="ORF">SGA01_40610</name>
</gene>
<proteinExistence type="predicted"/>
<evidence type="ECO:0000313" key="3">
    <source>
        <dbReference type="Proteomes" id="UP000315226"/>
    </source>
</evidence>
<dbReference type="AlphaFoldDB" id="A0A4Y3RL46"/>
<feature type="compositionally biased region" description="Low complexity" evidence="1">
    <location>
        <begin position="170"/>
        <end position="237"/>
    </location>
</feature>
<evidence type="ECO:0000256" key="1">
    <source>
        <dbReference type="SAM" id="MobiDB-lite"/>
    </source>
</evidence>
<dbReference type="OrthoDB" id="4336125at2"/>
<dbReference type="RefSeq" id="WP_141297819.1">
    <property type="nucleotide sequence ID" value="NZ_BJMN01000026.1"/>
</dbReference>
<sequence>MQRKRYAPGRTGSTARTAVVLTSVLGLGLGLGLTGCSAGPTTDDIAVDAKAGPASPVAPPGRYRTLFEPCGSVPQSTLKDLLPGAAALPDAERGKAYRGVAAVTYDTDRRVGCTWKADSPETSHRLALDIERVVSYDPAVSDDARAQEVYLRKQLAVGIPVPPTTPPTPTGTATGTASGTATPPSTGATAPENTQNTENTTSTPSPTATTGKPSTAPTSGAPSGGTPTPTPTPTSTGLEPRVLDGLGEIAYLDDTLSTVGANGHQRVVSVVFRTSNVIVTVSYREQTTGSVEAPDSKELQEKARNLARMLAERLEE</sequence>
<dbReference type="Proteomes" id="UP000315226">
    <property type="component" value="Unassembled WGS sequence"/>
</dbReference>
<comment type="caution">
    <text evidence="2">The sequence shown here is derived from an EMBL/GenBank/DDBJ whole genome shotgun (WGS) entry which is preliminary data.</text>
</comment>
<feature type="compositionally biased region" description="Pro residues" evidence="1">
    <location>
        <begin position="160"/>
        <end position="169"/>
    </location>
</feature>